<comment type="caution">
    <text evidence="14">The sequence shown here is derived from an EMBL/GenBank/DDBJ whole genome shotgun (WGS) entry which is preliminary data.</text>
</comment>
<dbReference type="InterPro" id="IPR055455">
    <property type="entry name" value="HEAT_PSME4"/>
</dbReference>
<dbReference type="PANTHER" id="PTHR32170:SF3">
    <property type="entry name" value="PROTEASOME ACTIVATOR COMPLEX SUBUNIT 4"/>
    <property type="match status" value="1"/>
</dbReference>
<keyword evidence="6" id="KW-0227">DNA damage</keyword>
<dbReference type="Pfam" id="PF11919">
    <property type="entry name" value="PSME4_C"/>
    <property type="match status" value="1"/>
</dbReference>
<comment type="subcellular location">
    <subcellularLocation>
        <location evidence="2">Cytoplasm</location>
    </subcellularLocation>
    <subcellularLocation>
        <location evidence="1">Nucleus speckle</location>
    </subcellularLocation>
</comment>
<evidence type="ECO:0000256" key="3">
    <source>
        <dbReference type="ARBA" id="ARBA00005739"/>
    </source>
</evidence>
<dbReference type="SUPFAM" id="SSF48371">
    <property type="entry name" value="ARM repeat"/>
    <property type="match status" value="1"/>
</dbReference>
<dbReference type="InterPro" id="IPR021843">
    <property type="entry name" value="PSME4_C"/>
</dbReference>
<protein>
    <recommendedName>
        <fullName evidence="16">ARM repeat-containing protein</fullName>
    </recommendedName>
</protein>
<dbReference type="InterPro" id="IPR021133">
    <property type="entry name" value="HEAT_type_2"/>
</dbReference>
<comment type="similarity">
    <text evidence="3">Belongs to the BLM10 family.</text>
</comment>
<dbReference type="GO" id="GO:0016607">
    <property type="term" value="C:nuclear speck"/>
    <property type="evidence" value="ECO:0007669"/>
    <property type="project" value="UniProtKB-SubCell"/>
</dbReference>
<evidence type="ECO:0008006" key="16">
    <source>
        <dbReference type="Google" id="ProtNLM"/>
    </source>
</evidence>
<evidence type="ECO:0000259" key="12">
    <source>
        <dbReference type="Pfam" id="PF16507"/>
    </source>
</evidence>
<feature type="region of interest" description="Disordered" evidence="10">
    <location>
        <begin position="316"/>
        <end position="336"/>
    </location>
</feature>
<dbReference type="PROSITE" id="PS50077">
    <property type="entry name" value="HEAT_REPEAT"/>
    <property type="match status" value="1"/>
</dbReference>
<evidence type="ECO:0000259" key="13">
    <source>
        <dbReference type="Pfam" id="PF23096"/>
    </source>
</evidence>
<evidence type="ECO:0000313" key="15">
    <source>
        <dbReference type="Proteomes" id="UP000309601"/>
    </source>
</evidence>
<dbReference type="GO" id="GO:0016504">
    <property type="term" value="F:peptidase activator activity"/>
    <property type="evidence" value="ECO:0007669"/>
    <property type="project" value="InterPro"/>
</dbReference>
<evidence type="ECO:0000256" key="4">
    <source>
        <dbReference type="ARBA" id="ARBA00022490"/>
    </source>
</evidence>
<accession>A0AB38N5Z6</accession>
<dbReference type="InterPro" id="IPR035309">
    <property type="entry name" value="PSME4"/>
</dbReference>
<dbReference type="Pfam" id="PF23096">
    <property type="entry name" value="HEAT_PSME4"/>
    <property type="match status" value="1"/>
</dbReference>
<dbReference type="PANTHER" id="PTHR32170">
    <property type="entry name" value="PROTEASOME ACTIVATOR COMPLEX SUBUNIT 4"/>
    <property type="match status" value="1"/>
</dbReference>
<dbReference type="Gene3D" id="1.25.10.10">
    <property type="entry name" value="Leucine-rich Repeat Variant"/>
    <property type="match status" value="1"/>
</dbReference>
<evidence type="ECO:0000256" key="8">
    <source>
        <dbReference type="ARBA" id="ARBA00023242"/>
    </source>
</evidence>
<dbReference type="GO" id="GO:0010499">
    <property type="term" value="P:proteasomal ubiquitin-independent protein catabolic process"/>
    <property type="evidence" value="ECO:0007669"/>
    <property type="project" value="TreeGrafter"/>
</dbReference>
<dbReference type="GO" id="GO:0005829">
    <property type="term" value="C:cytosol"/>
    <property type="evidence" value="ECO:0007669"/>
    <property type="project" value="TreeGrafter"/>
</dbReference>
<evidence type="ECO:0000256" key="5">
    <source>
        <dbReference type="ARBA" id="ARBA00022737"/>
    </source>
</evidence>
<evidence type="ECO:0000256" key="6">
    <source>
        <dbReference type="ARBA" id="ARBA00022763"/>
    </source>
</evidence>
<gene>
    <name evidence="14" type="ORF">E3Q02_00086</name>
</gene>
<feature type="region of interest" description="Disordered" evidence="10">
    <location>
        <begin position="1"/>
        <end position="44"/>
    </location>
</feature>
<dbReference type="Proteomes" id="UP000309601">
    <property type="component" value="Unassembled WGS sequence"/>
</dbReference>
<dbReference type="Pfam" id="PF16507">
    <property type="entry name" value="HEAT_PSME4_mid"/>
    <property type="match status" value="1"/>
</dbReference>
<evidence type="ECO:0000313" key="14">
    <source>
        <dbReference type="EMBL" id="TIC71214.1"/>
    </source>
</evidence>
<reference evidence="14 15" key="1">
    <citation type="submission" date="2019-03" db="EMBL/GenBank/DDBJ databases">
        <title>Sequencing 25 genomes of Wallemia mellicola.</title>
        <authorList>
            <person name="Gostincar C."/>
        </authorList>
    </citation>
    <scope>NUCLEOTIDE SEQUENCE [LARGE SCALE GENOMIC DNA]</scope>
    <source>
        <strain evidence="14 15">EXF-1274</strain>
    </source>
</reference>
<dbReference type="EMBL" id="SPRW01000001">
    <property type="protein sequence ID" value="TIC71214.1"/>
    <property type="molecule type" value="Genomic_DNA"/>
</dbReference>
<dbReference type="GO" id="GO:0070628">
    <property type="term" value="F:proteasome binding"/>
    <property type="evidence" value="ECO:0007669"/>
    <property type="project" value="InterPro"/>
</dbReference>
<evidence type="ECO:0000256" key="7">
    <source>
        <dbReference type="ARBA" id="ARBA00023204"/>
    </source>
</evidence>
<keyword evidence="8" id="KW-0539">Nucleus</keyword>
<organism evidence="14 15">
    <name type="scientific">Wallemia mellicola</name>
    <dbReference type="NCBI Taxonomy" id="1708541"/>
    <lineage>
        <taxon>Eukaryota</taxon>
        <taxon>Fungi</taxon>
        <taxon>Dikarya</taxon>
        <taxon>Basidiomycota</taxon>
        <taxon>Wallemiomycotina</taxon>
        <taxon>Wallemiomycetes</taxon>
        <taxon>Wallemiales</taxon>
        <taxon>Wallemiaceae</taxon>
        <taxon>Wallemia</taxon>
    </lineage>
</organism>
<feature type="domain" description="Proteasome activator complex subunit 4-like HEAT repeat-like" evidence="13">
    <location>
        <begin position="1363"/>
        <end position="1634"/>
    </location>
</feature>
<proteinExistence type="inferred from homology"/>
<keyword evidence="5" id="KW-0677">Repeat</keyword>
<feature type="compositionally biased region" description="Polar residues" evidence="10">
    <location>
        <begin position="31"/>
        <end position="41"/>
    </location>
</feature>
<evidence type="ECO:0000256" key="2">
    <source>
        <dbReference type="ARBA" id="ARBA00004496"/>
    </source>
</evidence>
<evidence type="ECO:0000256" key="9">
    <source>
        <dbReference type="PROSITE-ProRule" id="PRU00103"/>
    </source>
</evidence>
<sequence>MTKSQEHPVLQTPPPIHSPDREAQRGLTVYGHSQKSSTKTIKMTDIEDYSSDDSLDSDIDLTEDEMKFSRDDDSRVKATRQFKHLPYQTESLDEMDDRLDFIIKKLINAAKAKDFDIGFNIWDHSLQCWLSLKYPMLRERRVQLTRLYYQLLVSPGMDGRFINLFATRLMSLISSKKRLSIKDIVLPWKPLYEILAKELFPKQRETSRKNVTNNLLTLVEYAQRFFHPSEYQNMLDTILPKMDGSSVDSIIATQAFLVHFLPLSHPQYWLPVTFRIWETFNSSHIDDQHLDLLARLTEKHLDPSISDPRIIDSLAPAPSEVPTVNRPPKDKNADSSWRGIRKDVGLLTESQFDTVMQKALSSFNISVGKLRGGDTLGPDGKISQNVVNLKKPTNRTFSLAIILVYSMSQEAGVAVSSAAGTPVSETPVNKGKNQLSAPTVGNFNSVNKYLGGSKALDALNKLILSTETYFHPSNWGAHTFALTYFISDVSSLFLERWTDEQKPDCKTPLQWRLTKQMKKEFVFSLRTVALLAMFSKDPISITNTQGCLRNLALLEPDLIYPALMERAYPSLEALTETHRTTAVITALSTIAPHLISRSKYYAGAKDLLPLLEFSLPGIDMNDPTKTVATCMFIIMSLHSVRIGDATTEGSDDVNIYRRKSVNPMDLDGCAPIEVENDSNNFLPEGREANDPPLSHEEVDNLIRTSTSSFGDWVIEFFRRVFILFENLPEEGGKHNRVGGRTEESVLHTIMVACEVVCGGLSPYIFQLALKQVFQYASTTTRANGVRVIGQLVSCFAKADPDKTLKQFFSWTTSTIRVEIKHGASSVGTTSTSTPFAGDTALHWALAILTGCVSHSGKALLDYKDELIDILKLTVNSCKSERGYMWSSSILQRVLQTLTQYYTVYTRFVNDAEWKNPSFARNHIYHWGKLFESDEVELDWHVPSSDEFDMAVELFKEVLEPELNRMEALITSTKGKDWSNDFCRISLHIRHSLTAIASLLQISAPEAGDPISDHGVFPKEFIQRQPEFKCQGVLKDDDRRLLYFNQFRYKFGETLHKIASVFNNPSEQDESSDSIDCVKAFLRSVRVYMSENGMDSSHYENTRQRYTFQKSVNKILPRQKQWPRLVFARRAAYLHATRLHLNTFNRERSKLDDQLLDDVLELSLSSYTAVRKTAQNTLQQLAAFYDGTKALSMDKIISSLKPGTDADRMKGALYTLMNKSWISYYIVQFGQFKKVILALLGAQTEEKPSIQNLIQNLSREIIVRMPEIAALSSRLDCDNVKDVMNDVENSIGGNSVDSQEVIQAVGNVAVERIESREVLYDELITPLLDVAESNNTHWRYQLIAQRVLKNLIRRDKPTPERVTSYFLAQTISDHPKIREHAYGSMIKILHFIKLRTFSQGDNLREQLLLRSTKNPLKKTISIEEQKDFTTEKYLQAFKQPIVEWNEDVQLQDKTQSGWLCWGRTLDVYGLPPTDHFPFEWEVDSSASIKAITDTVMSSEWWYKFVSQLSIESSSNGPSYDHVNFIKSIFAMSEKPLGQLKSVIEPLLEDVSDRHKQRAASELLSGLLRGIKHWPKYALDDLWNWLTPKFPQFLGNVRPDSAATWDMFVVNTLYHRDPRRVYPLINWIVEQGDLMKNASSSAWSQAYSINLLRVTVKVISWRFSAWSDDISDMYWSIDALNHDYAEVRANIAKTLQKLSRSQLHPSFKNVAEFKKLSEIVPSDRVIIKHNAEDKILRHIQKVKQHLAKEHSNRLPPPMSALSTYDKVGLTTLRFLWDALHDSTRCSFYPFSIGLLGDFFNMRELSDSPDLQATAQSVLSLFAVIPPPREYSEPVIRTLLDVVSSSTKYRVRLHALPITAVFYFFQLPHISPATILGVMEELYKLLRDQNIEVREAAAETLSGLVRCSQRSFTLDLKKRFTETVSANSVLPRRRLENGDVNPNYAPAVLKLHSGILGICALINAFPYDVPSWMPELLAGVLAEHVSNSDTVISSTIRKTAQDWRRTHQDSWSENIHKFNEEQLSELSSLFLGECYFA</sequence>
<keyword evidence="7" id="KW-0234">DNA repair</keyword>
<dbReference type="GO" id="GO:0006281">
    <property type="term" value="P:DNA repair"/>
    <property type="evidence" value="ECO:0007669"/>
    <property type="project" value="UniProtKB-KW"/>
</dbReference>
<dbReference type="InterPro" id="IPR011989">
    <property type="entry name" value="ARM-like"/>
</dbReference>
<feature type="domain" description="Proteasome activator Blm10 middle HEAT repeats region" evidence="12">
    <location>
        <begin position="459"/>
        <end position="999"/>
    </location>
</feature>
<dbReference type="InterPro" id="IPR016024">
    <property type="entry name" value="ARM-type_fold"/>
</dbReference>
<feature type="repeat" description="HEAT" evidence="9">
    <location>
        <begin position="1875"/>
        <end position="1913"/>
    </location>
</feature>
<name>A0AB38N5Z6_9BASI</name>
<evidence type="ECO:0000256" key="10">
    <source>
        <dbReference type="SAM" id="MobiDB-lite"/>
    </source>
</evidence>
<keyword evidence="4" id="KW-0963">Cytoplasm</keyword>
<evidence type="ECO:0000256" key="1">
    <source>
        <dbReference type="ARBA" id="ARBA00004324"/>
    </source>
</evidence>
<dbReference type="InterPro" id="IPR032430">
    <property type="entry name" value="Blm10_mid"/>
</dbReference>
<evidence type="ECO:0000259" key="11">
    <source>
        <dbReference type="Pfam" id="PF11919"/>
    </source>
</evidence>
<dbReference type="Pfam" id="PF02985">
    <property type="entry name" value="HEAT"/>
    <property type="match status" value="1"/>
</dbReference>
<dbReference type="InterPro" id="IPR000357">
    <property type="entry name" value="HEAT"/>
</dbReference>
<feature type="domain" description="Proteasome activator complex subunit 4 C-terminal" evidence="11">
    <location>
        <begin position="1946"/>
        <end position="2034"/>
    </location>
</feature>